<organism evidence="3 4">
    <name type="scientific">Ructibacterium gallinarum</name>
    <dbReference type="NCBI Taxonomy" id="2779355"/>
    <lineage>
        <taxon>Bacteria</taxon>
        <taxon>Bacillati</taxon>
        <taxon>Bacillota</taxon>
        <taxon>Clostridia</taxon>
        <taxon>Eubacteriales</taxon>
        <taxon>Oscillospiraceae</taxon>
        <taxon>Ructibacterium</taxon>
    </lineage>
</organism>
<evidence type="ECO:0000256" key="2">
    <source>
        <dbReference type="HAMAP-Rule" id="MF_00973"/>
    </source>
</evidence>
<dbReference type="CDD" id="cd07187">
    <property type="entry name" value="YvcK_like"/>
    <property type="match status" value="1"/>
</dbReference>
<proteinExistence type="inferred from homology"/>
<comment type="similarity">
    <text evidence="2">Belongs to the gluconeogenesis factor family.</text>
</comment>
<dbReference type="SUPFAM" id="SSF142338">
    <property type="entry name" value="CofD-like"/>
    <property type="match status" value="1"/>
</dbReference>
<keyword evidence="4" id="KW-1185">Reference proteome</keyword>
<dbReference type="PANTHER" id="PTHR30135">
    <property type="entry name" value="UNCHARACTERIZED PROTEIN YVCK-RELATED"/>
    <property type="match status" value="1"/>
</dbReference>
<dbReference type="GO" id="GO:0043743">
    <property type="term" value="F:LPPG:FO 2-phospho-L-lactate transferase activity"/>
    <property type="evidence" value="ECO:0007669"/>
    <property type="project" value="InterPro"/>
</dbReference>
<dbReference type="InterPro" id="IPR010119">
    <property type="entry name" value="Gluconeogen_factor"/>
</dbReference>
<dbReference type="AlphaFoldDB" id="A0A9D5LYQ4"/>
<dbReference type="Gene3D" id="3.40.50.10680">
    <property type="entry name" value="CofD-like domains"/>
    <property type="match status" value="1"/>
</dbReference>
<name>A0A9D5LYQ4_9FIRM</name>
<keyword evidence="1 2" id="KW-0963">Cytoplasm</keyword>
<evidence type="ECO:0000256" key="1">
    <source>
        <dbReference type="ARBA" id="ARBA00022490"/>
    </source>
</evidence>
<dbReference type="HAMAP" id="MF_00973">
    <property type="entry name" value="Gluconeogen_factor"/>
    <property type="match status" value="1"/>
</dbReference>
<evidence type="ECO:0000313" key="3">
    <source>
        <dbReference type="EMBL" id="MBE5039352.1"/>
    </source>
</evidence>
<comment type="caution">
    <text evidence="3">The sequence shown here is derived from an EMBL/GenBank/DDBJ whole genome shotgun (WGS) entry which is preliminary data.</text>
</comment>
<evidence type="ECO:0000313" key="4">
    <source>
        <dbReference type="Proteomes" id="UP000806542"/>
    </source>
</evidence>
<reference evidence="3" key="1">
    <citation type="submission" date="2020-10" db="EMBL/GenBank/DDBJ databases">
        <title>ChiBAC.</title>
        <authorList>
            <person name="Zenner C."/>
            <person name="Hitch T.C.A."/>
            <person name="Clavel T."/>
        </authorList>
    </citation>
    <scope>NUCLEOTIDE SEQUENCE</scope>
    <source>
        <strain evidence="3">DSM 107454</strain>
    </source>
</reference>
<dbReference type="GO" id="GO:0008360">
    <property type="term" value="P:regulation of cell shape"/>
    <property type="evidence" value="ECO:0007669"/>
    <property type="project" value="UniProtKB-UniRule"/>
</dbReference>
<dbReference type="PANTHER" id="PTHR30135:SF3">
    <property type="entry name" value="GLUCONEOGENESIS FACTOR-RELATED"/>
    <property type="match status" value="1"/>
</dbReference>
<sequence length="358" mass="39348">MGAQAKIVSIGGGTGLSTMLRGLKMYTEDITAVVSVADDGGGSGVLRRDLNMPPPGDIRSCILALAKTEPVMEKLLQYRFKAGSLSGQNFGNLFLAAMNEIFDGDFVTAVQKVSDVLRVRGKVLPVTDTDVELVAQLESGQTVTGESEIGHCVHRFGSRIKKVYLRPKYGNMPIHLVPEIADEIRYADLITLGPGSLYTSVLPNLAVQELTECIKQSGVPVVYINNIMTQPGETDGYTAFDHVQAILDHTCPDFLDYCIVNTQPVDTPLLSKYTEQDSEAVPLDEARFAGTSIRLFKRELVGIIQERYIRHDTDVLADAILDVVNYSRASRGISVSDEGVVLYQPRHREYHEKTEPEN</sequence>
<dbReference type="Pfam" id="PF01933">
    <property type="entry name" value="CofD"/>
    <property type="match status" value="1"/>
</dbReference>
<accession>A0A9D5LYQ4</accession>
<comment type="function">
    <text evidence="2">Required for morphogenesis under gluconeogenic growth conditions.</text>
</comment>
<dbReference type="EMBL" id="JADCKB010000003">
    <property type="protein sequence ID" value="MBE5039352.1"/>
    <property type="molecule type" value="Genomic_DNA"/>
</dbReference>
<dbReference type="Proteomes" id="UP000806542">
    <property type="component" value="Unassembled WGS sequence"/>
</dbReference>
<comment type="subcellular location">
    <subcellularLocation>
        <location evidence="2">Cytoplasm</location>
    </subcellularLocation>
</comment>
<gene>
    <name evidence="3" type="ORF">INF28_02570</name>
</gene>
<dbReference type="GO" id="GO:0005737">
    <property type="term" value="C:cytoplasm"/>
    <property type="evidence" value="ECO:0007669"/>
    <property type="project" value="UniProtKB-SubCell"/>
</dbReference>
<dbReference type="InterPro" id="IPR002882">
    <property type="entry name" value="CofD"/>
</dbReference>
<dbReference type="InterPro" id="IPR038136">
    <property type="entry name" value="CofD-like_dom_sf"/>
</dbReference>
<protein>
    <recommendedName>
        <fullName evidence="2">Putative gluconeogenesis factor</fullName>
    </recommendedName>
</protein>
<dbReference type="NCBIfam" id="TIGR01826">
    <property type="entry name" value="CofD_related"/>
    <property type="match status" value="1"/>
</dbReference>